<evidence type="ECO:0000313" key="2">
    <source>
        <dbReference type="Proteomes" id="UP000221961"/>
    </source>
</evidence>
<evidence type="ECO:0000313" key="1">
    <source>
        <dbReference type="EMBL" id="ATL67366.1"/>
    </source>
</evidence>
<protein>
    <submittedName>
        <fullName evidence="1">Uncharacterized protein</fullName>
    </submittedName>
</protein>
<dbReference type="KEGG" id="ntp:CRH09_15340"/>
<sequence length="178" mass="18951">MTGTFHCKRCQGIGDHVAGYGNSLDLFGSVDAVGGADFVELLLGADRRIGLDACSHCVVGLRVGRRCLSVLCSGPILWCAECWCCRSLIVRVGLRAIVGDDLLSCGMLFRGGLCYAPELFGIVGVARLEVIRWFQGVQVGLLVRVGVEQTFGIGVSPTALEGGRRDRRLVWPAVGVGV</sequence>
<reference evidence="1 2" key="1">
    <citation type="submission" date="2017-10" db="EMBL/GenBank/DDBJ databases">
        <title>Comparative genomics between pathogenic Norcardia.</title>
        <authorList>
            <person name="Zeng L."/>
        </authorList>
    </citation>
    <scope>NUCLEOTIDE SEQUENCE [LARGE SCALE GENOMIC DNA]</scope>
    <source>
        <strain evidence="1 2">NC_YFY_NT001</strain>
    </source>
</reference>
<gene>
    <name evidence="1" type="ORF">CRH09_15340</name>
</gene>
<organism evidence="1 2">
    <name type="scientific">Nocardia terpenica</name>
    <dbReference type="NCBI Taxonomy" id="455432"/>
    <lineage>
        <taxon>Bacteria</taxon>
        <taxon>Bacillati</taxon>
        <taxon>Actinomycetota</taxon>
        <taxon>Actinomycetes</taxon>
        <taxon>Mycobacteriales</taxon>
        <taxon>Nocardiaceae</taxon>
        <taxon>Nocardia</taxon>
    </lineage>
</organism>
<dbReference type="Proteomes" id="UP000221961">
    <property type="component" value="Chromosome"/>
</dbReference>
<accession>A0A291RIF8</accession>
<proteinExistence type="predicted"/>
<dbReference type="AlphaFoldDB" id="A0A291RIF8"/>
<dbReference type="EMBL" id="CP023778">
    <property type="protein sequence ID" value="ATL67366.1"/>
    <property type="molecule type" value="Genomic_DNA"/>
</dbReference>
<name>A0A291RIF8_9NOCA</name>